<accession>A0A1H2YUI7</accession>
<dbReference type="Proteomes" id="UP000182379">
    <property type="component" value="Unassembled WGS sequence"/>
</dbReference>
<feature type="chain" id="PRO_5032362329" description="DUF4410 domain-containing protein" evidence="1">
    <location>
        <begin position="24"/>
        <end position="184"/>
    </location>
</feature>
<comment type="caution">
    <text evidence="2">The sequence shown here is derived from an EMBL/GenBank/DDBJ whole genome shotgun (WGS) entry which is preliminary data.</text>
</comment>
<gene>
    <name evidence="2" type="ORF">SAMN05216495_11256</name>
</gene>
<protein>
    <recommendedName>
        <fullName evidence="4">DUF4410 domain-containing protein</fullName>
    </recommendedName>
</protein>
<sequence>MKKFLALATLLLTLLALPLTAGAERSGWKSSTFAFKNVQVVYLKDLSRQDMDFRKAHPAFTRDDDAVRKTLLTLERDFKREGVTVYSNPVMLPDKKLRNTITLQVQVNPVGIETADGTEPAARKGNRLAKGETAYAGVSFLATKNGQTIYQVTDSRTSTEYDSDTLLAGIIRTATDEMTKNAKK</sequence>
<feature type="signal peptide" evidence="1">
    <location>
        <begin position="1"/>
        <end position="23"/>
    </location>
</feature>
<evidence type="ECO:0000256" key="1">
    <source>
        <dbReference type="SAM" id="SignalP"/>
    </source>
</evidence>
<proteinExistence type="predicted"/>
<reference evidence="2 3" key="1">
    <citation type="submission" date="2016-10" db="EMBL/GenBank/DDBJ databases">
        <authorList>
            <person name="Varghese N."/>
            <person name="Submissions S."/>
        </authorList>
    </citation>
    <scope>NUCLEOTIDE SEQUENCE [LARGE SCALE GENOMIC DNA]</scope>
    <source>
        <strain evidence="2 3">WCC6</strain>
    </source>
</reference>
<name>A0A1H2YUI7_ACIFE</name>
<keyword evidence="1" id="KW-0732">Signal</keyword>
<organism evidence="2 3">
    <name type="scientific">Acidaminococcus fermentans</name>
    <dbReference type="NCBI Taxonomy" id="905"/>
    <lineage>
        <taxon>Bacteria</taxon>
        <taxon>Bacillati</taxon>
        <taxon>Bacillota</taxon>
        <taxon>Negativicutes</taxon>
        <taxon>Acidaminococcales</taxon>
        <taxon>Acidaminococcaceae</taxon>
        <taxon>Acidaminococcus</taxon>
    </lineage>
</organism>
<dbReference type="EMBL" id="FNOP01000012">
    <property type="protein sequence ID" value="SDX08398.1"/>
    <property type="molecule type" value="Genomic_DNA"/>
</dbReference>
<evidence type="ECO:0008006" key="4">
    <source>
        <dbReference type="Google" id="ProtNLM"/>
    </source>
</evidence>
<evidence type="ECO:0000313" key="2">
    <source>
        <dbReference type="EMBL" id="SDX08398.1"/>
    </source>
</evidence>
<dbReference type="AlphaFoldDB" id="A0A1H2YUI7"/>
<evidence type="ECO:0000313" key="3">
    <source>
        <dbReference type="Proteomes" id="UP000182379"/>
    </source>
</evidence>
<dbReference type="RefSeq" id="WP_074706971.1">
    <property type="nucleotide sequence ID" value="NZ_CALAKB010000045.1"/>
</dbReference>